<sequence length="384" mass="41601">MKFFLQFCVAALVAVAACSRIASLDVSLTSTGNTLIQAVLTNTGNIDLNLLNKGTILGDVPVKKVYIFDQNNTAPQFDGVRFSIVTTGNFSADYFTHVKVGQSTTTVFDVAEEYDLSAGGKFTAVAIDNILYAEGESTFLNNTVVPYSSNVVEIDVDGAEAAKIQTVGRKLSSIQKRLVIKDSCDGDLGNKMDAAVDGKGGCIEQAKLAAEAAENGEKLKKYFEKNDEDTKKTVAARLRKVSAECDSENEPIAIYCEDVWGWCFDHVNMWSAAYTLNKDNLISICPGSFNMPSVTEKCHEVDLTGILIHELTHLDRVYNPATDDFAAEWPAAAQLNNMQALMNGDTYRLYAQDISLKCPGDDVQPPTSTSTSTTTETSKPTAPS</sequence>
<evidence type="ECO:0000313" key="13">
    <source>
        <dbReference type="EMBL" id="KAL1637169.1"/>
    </source>
</evidence>
<evidence type="ECO:0000256" key="4">
    <source>
        <dbReference type="ARBA" id="ARBA00022685"/>
    </source>
</evidence>
<dbReference type="Proteomes" id="UP001521116">
    <property type="component" value="Unassembled WGS sequence"/>
</dbReference>
<evidence type="ECO:0000256" key="8">
    <source>
        <dbReference type="ARBA" id="ARBA00022833"/>
    </source>
</evidence>
<evidence type="ECO:0000256" key="9">
    <source>
        <dbReference type="ARBA" id="ARBA00023049"/>
    </source>
</evidence>
<evidence type="ECO:0000256" key="10">
    <source>
        <dbReference type="ARBA" id="ARBA00023145"/>
    </source>
</evidence>
<keyword evidence="8 11" id="KW-0862">Zinc</keyword>
<dbReference type="InterPro" id="IPR050414">
    <property type="entry name" value="Fungal_M35_metalloproteases"/>
</dbReference>
<dbReference type="PROSITE" id="PS51257">
    <property type="entry name" value="PROKAR_LIPOPROTEIN"/>
    <property type="match status" value="1"/>
</dbReference>
<proteinExistence type="inferred from homology"/>
<evidence type="ECO:0000256" key="6">
    <source>
        <dbReference type="ARBA" id="ARBA00022729"/>
    </source>
</evidence>
<keyword evidence="4 11" id="KW-0165">Cleavage on pair of basic residues</keyword>
<dbReference type="EC" id="3.4.24.39" evidence="11"/>
<keyword evidence="14" id="KW-1185">Reference proteome</keyword>
<comment type="caution">
    <text evidence="13">The sequence shown here is derived from an EMBL/GenBank/DDBJ whole genome shotgun (WGS) entry which is preliminary data.</text>
</comment>
<comment type="catalytic activity">
    <reaction evidence="1 11">
        <text>Preferential cleavage of bonds with hydrophobic residues in P1'. Also 3-Asn-|-Gln-4 and 8-Gly-|-Ser-9 bonds in insulin B chain.</text>
        <dbReference type="EC" id="3.4.24.39"/>
    </reaction>
</comment>
<gene>
    <name evidence="13" type="ORF">SLS56_000828</name>
</gene>
<dbReference type="PRINTS" id="PR00768">
    <property type="entry name" value="DEUTEROLYSIN"/>
</dbReference>
<dbReference type="PANTHER" id="PTHR37016:SF3">
    <property type="entry name" value="NEUTRAL PROTEASE 2-RELATED"/>
    <property type="match status" value="1"/>
</dbReference>
<dbReference type="InterPro" id="IPR001384">
    <property type="entry name" value="Peptidase_M35"/>
</dbReference>
<keyword evidence="5 11" id="KW-0479">Metal-binding</keyword>
<protein>
    <recommendedName>
        <fullName evidence="11">Neutral protease 2</fullName>
        <ecNumber evidence="11">3.4.24.39</ecNumber>
    </recommendedName>
    <alternativeName>
        <fullName evidence="11">Deuterolysin</fullName>
    </alternativeName>
</protein>
<organism evidence="13 14">
    <name type="scientific">Neofusicoccum ribis</name>
    <dbReference type="NCBI Taxonomy" id="45134"/>
    <lineage>
        <taxon>Eukaryota</taxon>
        <taxon>Fungi</taxon>
        <taxon>Dikarya</taxon>
        <taxon>Ascomycota</taxon>
        <taxon>Pezizomycotina</taxon>
        <taxon>Dothideomycetes</taxon>
        <taxon>Dothideomycetes incertae sedis</taxon>
        <taxon>Botryosphaeriales</taxon>
        <taxon>Botryosphaeriaceae</taxon>
        <taxon>Neofusicoccum</taxon>
    </lineage>
</organism>
<comment type="function">
    <text evidence="11">Secreted metalloproteinase that allows assimilation of proteinaceous substrates. Shows high activities on basic nuclear substrates such as histone and protamine.</text>
</comment>
<dbReference type="Gene3D" id="2.60.40.2970">
    <property type="match status" value="1"/>
</dbReference>
<evidence type="ECO:0000256" key="5">
    <source>
        <dbReference type="ARBA" id="ARBA00022723"/>
    </source>
</evidence>
<keyword evidence="9 11" id="KW-0482">Metalloprotease</keyword>
<accession>A0ABR3TD57</accession>
<comment type="cofactor">
    <cofactor evidence="11">
        <name>Zn(2+)</name>
        <dbReference type="ChEBI" id="CHEBI:29105"/>
    </cofactor>
    <text evidence="11">Binds 1 zinc ion per subunit.</text>
</comment>
<dbReference type="PANTHER" id="PTHR37016">
    <property type="match status" value="1"/>
</dbReference>
<reference evidence="13 14" key="1">
    <citation type="submission" date="2024-02" db="EMBL/GenBank/DDBJ databases">
        <title>De novo assembly and annotation of 12 fungi associated with fruit tree decline syndrome in Ontario, Canada.</title>
        <authorList>
            <person name="Sulman M."/>
            <person name="Ellouze W."/>
            <person name="Ilyukhin E."/>
        </authorList>
    </citation>
    <scope>NUCLEOTIDE SEQUENCE [LARGE SCALE GENOMIC DNA]</scope>
    <source>
        <strain evidence="13 14">M1-105</strain>
    </source>
</reference>
<feature type="chain" id="PRO_5045001484" description="Neutral protease 2" evidence="11">
    <location>
        <begin position="19"/>
        <end position="384"/>
    </location>
</feature>
<evidence type="ECO:0000313" key="14">
    <source>
        <dbReference type="Proteomes" id="UP001521116"/>
    </source>
</evidence>
<feature type="signal peptide" evidence="11">
    <location>
        <begin position="1"/>
        <end position="18"/>
    </location>
</feature>
<feature type="region of interest" description="Disordered" evidence="12">
    <location>
        <begin position="360"/>
        <end position="384"/>
    </location>
</feature>
<evidence type="ECO:0000256" key="12">
    <source>
        <dbReference type="SAM" id="MobiDB-lite"/>
    </source>
</evidence>
<dbReference type="InterPro" id="IPR024079">
    <property type="entry name" value="MetalloPept_cat_dom_sf"/>
</dbReference>
<dbReference type="EMBL" id="JAJVDC020000004">
    <property type="protein sequence ID" value="KAL1637169.1"/>
    <property type="molecule type" value="Genomic_DNA"/>
</dbReference>
<evidence type="ECO:0000256" key="11">
    <source>
        <dbReference type="RuleBase" id="RU361126"/>
    </source>
</evidence>
<keyword evidence="3 11" id="KW-0645">Protease</keyword>
<comment type="subcellular location">
    <subcellularLocation>
        <location evidence="11">Secreted</location>
    </subcellularLocation>
</comment>
<dbReference type="SUPFAM" id="SSF55486">
    <property type="entry name" value="Metalloproteases ('zincins'), catalytic domain"/>
    <property type="match status" value="1"/>
</dbReference>
<dbReference type="Gene3D" id="3.40.390.10">
    <property type="entry name" value="Collagenase (Catalytic Domain)"/>
    <property type="match status" value="1"/>
</dbReference>
<evidence type="ECO:0000256" key="7">
    <source>
        <dbReference type="ARBA" id="ARBA00022801"/>
    </source>
</evidence>
<keyword evidence="10" id="KW-0865">Zymogen</keyword>
<comment type="similarity">
    <text evidence="2 11">Belongs to the peptidase M35 family.</text>
</comment>
<keyword evidence="11" id="KW-0964">Secreted</keyword>
<name>A0ABR3TD57_9PEZI</name>
<dbReference type="Pfam" id="PF02102">
    <property type="entry name" value="Peptidase_M35"/>
    <property type="match status" value="1"/>
</dbReference>
<evidence type="ECO:0000256" key="1">
    <source>
        <dbReference type="ARBA" id="ARBA00001187"/>
    </source>
</evidence>
<keyword evidence="7 11" id="KW-0378">Hydrolase</keyword>
<evidence type="ECO:0000256" key="2">
    <source>
        <dbReference type="ARBA" id="ARBA00010279"/>
    </source>
</evidence>
<dbReference type="CDD" id="cd11008">
    <property type="entry name" value="M35_deuterolysin_like"/>
    <property type="match status" value="1"/>
</dbReference>
<feature type="compositionally biased region" description="Low complexity" evidence="12">
    <location>
        <begin position="365"/>
        <end position="384"/>
    </location>
</feature>
<keyword evidence="6 11" id="KW-0732">Signal</keyword>
<evidence type="ECO:0000256" key="3">
    <source>
        <dbReference type="ARBA" id="ARBA00022670"/>
    </source>
</evidence>